<evidence type="ECO:0000256" key="8">
    <source>
        <dbReference type="SAM" id="SignalP"/>
    </source>
</evidence>
<dbReference type="InParanoid" id="Q380V0"/>
<accession>Q380V0</accession>
<evidence type="ECO:0000256" key="2">
    <source>
        <dbReference type="ARBA" id="ARBA00004609"/>
    </source>
</evidence>
<dbReference type="Pfam" id="PF00913">
    <property type="entry name" value="Trypan_glycop"/>
    <property type="match status" value="1"/>
</dbReference>
<keyword evidence="5" id="KW-0472">Membrane</keyword>
<dbReference type="AlphaFoldDB" id="Q380V0"/>
<dbReference type="InterPro" id="IPR027446">
    <property type="entry name" value="VSG_C_dom_sf"/>
</dbReference>
<dbReference type="GeneID" id="3664782"/>
<evidence type="ECO:0000313" key="10">
    <source>
        <dbReference type="EMBL" id="EAN80681.1"/>
    </source>
</evidence>
<dbReference type="EMBL" id="CH464491">
    <property type="protein sequence ID" value="EAN80681.1"/>
    <property type="molecule type" value="Genomic_DNA"/>
</dbReference>
<sequence length="493" mass="52763">MKPHQAMVATALVLGIATRRGAATGGNGISAAAWKPLCDISATLAGLTQKVRADVSSKLDQLHNQAVADLKLRIYVARQPAQQALELFPILLAQDELQGTSIADLKDGVDKAIKSTAHSNFLHGGITEFLTIAAQAHSSSGTHGCLIEAGTGDATQGAANLGQCKLAVTEGATEPPQDYGHTPEALFKAARITGAAGGHTDASKNCALTKGQTGGGGITNGGQTAAAVPYAGGFFELPPNGADLSTKDLQTFDKQATSNTPVLYFNARKALAEHLQSRMLQLSTQEKTEISNLKRSKRTKAAVHDSLLNNTDDYSDVSHKTAAENTITNTYGATKKHDLAKLWATIDSNSIPNSLFTDQKDGNTELGKIKELRQLNLILTHYERQRVQELAAKGKELQKATENSKCKVPSVQDKEKVCNAAGDDQEACEKLKDKECVFNKDGEKDKKCTLIKERKQALEKANQEDKDGKTNNTGSNFLLINNAPFLLAFFIIV</sequence>
<dbReference type="Gene3D" id="4.10.110.20">
    <property type="entry name" value="Variant surface glycoprotein MITAT 1.2, VSG 221, C-terminal domain"/>
    <property type="match status" value="1"/>
</dbReference>
<dbReference type="VEuPathDB" id="TriTrypDB:Tb927.11.20500"/>
<gene>
    <name evidence="10" type="ORF">Tb11.v4.0040</name>
</gene>
<keyword evidence="4" id="KW-0336">GPI-anchor</keyword>
<comment type="function">
    <text evidence="1">VSG forms a coat on the surface of the parasite. The trypanosome evades the immune response of the host by expressing a series of antigenically distinct VSGs from an estimated 1000 VSG genes.</text>
</comment>
<keyword evidence="11" id="KW-1185">Reference proteome</keyword>
<feature type="signal peptide" evidence="8">
    <location>
        <begin position="1"/>
        <end position="23"/>
    </location>
</feature>
<dbReference type="Proteomes" id="UP000008524">
    <property type="component" value="Chromosome 11"/>
</dbReference>
<evidence type="ECO:0000256" key="4">
    <source>
        <dbReference type="ARBA" id="ARBA00022622"/>
    </source>
</evidence>
<dbReference type="GO" id="GO:0005886">
    <property type="term" value="C:plasma membrane"/>
    <property type="evidence" value="ECO:0007669"/>
    <property type="project" value="UniProtKB-SubCell"/>
</dbReference>
<protein>
    <submittedName>
        <fullName evidence="10">Variant surface glycoprotein (VSG), putative</fullName>
    </submittedName>
</protein>
<dbReference type="PaxDb" id="5691-EAN80681"/>
<proteinExistence type="predicted"/>
<evidence type="ECO:0000256" key="1">
    <source>
        <dbReference type="ARBA" id="ARBA00002523"/>
    </source>
</evidence>
<feature type="domain" description="Trypanosome variant surface glycoprotein A-type N-terminal" evidence="9">
    <location>
        <begin position="10"/>
        <end position="383"/>
    </location>
</feature>
<dbReference type="RefSeq" id="XP_829793.1">
    <property type="nucleotide sequence ID" value="XM_824700.1"/>
</dbReference>
<keyword evidence="3" id="KW-1003">Cell membrane</keyword>
<name>Q380V0_TRYB2</name>
<dbReference type="Gene3D" id="1.10.470.10">
    <property type="entry name" value="Variant Surface Glycoprotein, subunit A, domain 2"/>
    <property type="match status" value="1"/>
</dbReference>
<keyword evidence="6" id="KW-0325">Glycoprotein</keyword>
<reference evidence="10 11" key="2">
    <citation type="journal article" date="2005" name="Science">
        <title>The genome of the African trypanosome Trypanosoma brucei.</title>
        <authorList>
            <person name="Berriman M."/>
            <person name="Ghedin E."/>
            <person name="Hertz-Fowler C."/>
            <person name="Blandin G."/>
            <person name="Renauld H."/>
            <person name="Bartholomeu D.C."/>
            <person name="Lennard N.J."/>
            <person name="Caler E."/>
            <person name="Hamlin N.E."/>
            <person name="Haas B."/>
            <person name="Bohme U."/>
            <person name="Hannick L."/>
            <person name="Aslett M.A."/>
            <person name="Shallom J."/>
            <person name="Marcello L."/>
            <person name="Hou L."/>
            <person name="Wickstead B."/>
            <person name="Alsmark U.C."/>
            <person name="Arrowsmith C."/>
            <person name="Atkin R.J."/>
            <person name="Barron A.J."/>
            <person name="Bringaud F."/>
            <person name="Brooks K."/>
            <person name="Carrington M."/>
            <person name="Cherevach I."/>
            <person name="Chillingworth T.J."/>
            <person name="Churcher C."/>
            <person name="Clark L.N."/>
            <person name="Corton C.H."/>
            <person name="Cronin A."/>
            <person name="Davies R.M."/>
            <person name="Doggett J."/>
            <person name="Djikeng A."/>
            <person name="Feldblyum T."/>
            <person name="Field M.C."/>
            <person name="Fraser A."/>
            <person name="Goodhead I."/>
            <person name="Hance Z."/>
            <person name="Harper D."/>
            <person name="Harris B.R."/>
            <person name="Hauser H."/>
            <person name="Hostetler J."/>
            <person name="Ivens A."/>
            <person name="Jagels K."/>
            <person name="Johnson D."/>
            <person name="Johnson J."/>
            <person name="Jones K."/>
            <person name="Kerhornou A.X."/>
            <person name="Koo H."/>
            <person name="Larke N."/>
            <person name="Landfear S."/>
            <person name="Larkin C."/>
            <person name="Leech V."/>
            <person name="Line A."/>
            <person name="Lord A."/>
            <person name="Macleod A."/>
            <person name="Mooney P.J."/>
            <person name="Moule S."/>
            <person name="Martin D.M."/>
            <person name="Morgan G.W."/>
            <person name="Mungall K."/>
            <person name="Norbertczak H."/>
            <person name="Ormond D."/>
            <person name="Pai G."/>
            <person name="Peacock C.S."/>
            <person name="Peterson J."/>
            <person name="Quail M.A."/>
            <person name="Rabbinowitsch E."/>
            <person name="Rajandream M.A."/>
            <person name="Reitter C."/>
            <person name="Salzberg S.L."/>
            <person name="Sanders M."/>
            <person name="Schobel S."/>
            <person name="Sharp S."/>
            <person name="Simmonds M."/>
            <person name="Simpson A.J."/>
            <person name="Tallon L."/>
            <person name="Turner C.M."/>
            <person name="Tait A."/>
            <person name="Tivey A.R."/>
            <person name="Van Aken S."/>
            <person name="Walker D."/>
            <person name="Wanless D."/>
            <person name="Wang S."/>
            <person name="White B."/>
            <person name="White O."/>
            <person name="Whitehead S."/>
            <person name="Woodward J."/>
            <person name="Wortman J."/>
            <person name="Adams M.D."/>
            <person name="Embley T.M."/>
            <person name="Gull K."/>
            <person name="Ullu E."/>
            <person name="Barry J.D."/>
            <person name="Fairlamb A.H."/>
            <person name="Opperdoes F."/>
            <person name="Barrell B.G."/>
            <person name="Donelson J.E."/>
            <person name="Hall N."/>
            <person name="Fraser C.M."/>
            <person name="Melville S.E."/>
            <person name="El-Sayed N.M."/>
        </authorList>
    </citation>
    <scope>NUCLEOTIDE SEQUENCE [LARGE SCALE GENOMIC DNA]</scope>
    <source>
        <strain evidence="10 11">927/4 GUTat10.1</strain>
    </source>
</reference>
<dbReference type="GO" id="GO:0042783">
    <property type="term" value="P:symbiont-mediated evasion of host immune response"/>
    <property type="evidence" value="ECO:0007669"/>
    <property type="project" value="InterPro"/>
</dbReference>
<dbReference type="SUPFAM" id="SSF58087">
    <property type="entry name" value="Variant surface glycoprotein (N-terminal domain)"/>
    <property type="match status" value="1"/>
</dbReference>
<evidence type="ECO:0000259" key="9">
    <source>
        <dbReference type="Pfam" id="PF00913"/>
    </source>
</evidence>
<dbReference type="InterPro" id="IPR001812">
    <property type="entry name" value="Trypano_VSG_A_N_dom"/>
</dbReference>
<keyword evidence="7" id="KW-0449">Lipoprotein</keyword>
<evidence type="ECO:0000256" key="7">
    <source>
        <dbReference type="ARBA" id="ARBA00023288"/>
    </source>
</evidence>
<dbReference type="SUPFAM" id="SSF118251">
    <property type="entry name" value="Variant surface glycoprotein MITAT 1.2, VSG 221, C-terminal domain"/>
    <property type="match status" value="1"/>
</dbReference>
<dbReference type="GO" id="GO:0098552">
    <property type="term" value="C:side of membrane"/>
    <property type="evidence" value="ECO:0007669"/>
    <property type="project" value="UniProtKB-KW"/>
</dbReference>
<keyword evidence="8" id="KW-0732">Signal</keyword>
<evidence type="ECO:0000256" key="6">
    <source>
        <dbReference type="ARBA" id="ARBA00023180"/>
    </source>
</evidence>
<feature type="chain" id="PRO_5004221736" evidence="8">
    <location>
        <begin position="24"/>
        <end position="493"/>
    </location>
</feature>
<evidence type="ECO:0000256" key="3">
    <source>
        <dbReference type="ARBA" id="ARBA00022475"/>
    </source>
</evidence>
<evidence type="ECO:0000313" key="11">
    <source>
        <dbReference type="Proteomes" id="UP000008524"/>
    </source>
</evidence>
<reference evidence="10 11" key="1">
    <citation type="journal article" date="2005" name="Science">
        <title>Comparative genomics of trypanosomatid parasitic protozoa.</title>
        <authorList>
            <person name="El-Sayed N.M."/>
            <person name="Myler P.J."/>
            <person name="Blandin G."/>
            <person name="Berriman M."/>
            <person name="Crabtree J."/>
            <person name="Aggarwal G."/>
            <person name="Caler E."/>
            <person name="Renauld H."/>
            <person name="Worthey E.A."/>
            <person name="Hertz-Fowler C."/>
            <person name="Ghedin E."/>
            <person name="Peacock C."/>
            <person name="Bartholomeu D.C."/>
            <person name="Haas B.J."/>
            <person name="Tran A.N."/>
            <person name="Wortman J.R."/>
            <person name="Alsmark U.C."/>
            <person name="Angiuoli S."/>
            <person name="Anupama A."/>
            <person name="Badger J."/>
            <person name="Bringaud F."/>
            <person name="Cadag E."/>
            <person name="Carlton J.M."/>
            <person name="Cerqueira G.C."/>
            <person name="Creasy T."/>
            <person name="Delcher A.L."/>
            <person name="Djikeng A."/>
            <person name="Embley T.M."/>
            <person name="Hauser C."/>
            <person name="Ivens A.C."/>
            <person name="Kummerfeld S.K."/>
            <person name="Pereira-Leal J.B."/>
            <person name="Nilsson D."/>
            <person name="Peterson J."/>
            <person name="Salzberg S.L."/>
            <person name="Shallom J."/>
            <person name="Silva J.C."/>
            <person name="Sundaram J."/>
            <person name="Westenberger S."/>
            <person name="White O."/>
            <person name="Melville S.E."/>
            <person name="Donelson J.E."/>
            <person name="Andersson B."/>
            <person name="Stuart K.D."/>
            <person name="Hall N."/>
        </authorList>
    </citation>
    <scope>NUCLEOTIDE SEQUENCE [LARGE SCALE GENOMIC DNA]</scope>
    <source>
        <strain evidence="10 11">927/4 GUTat10.1</strain>
    </source>
</reference>
<evidence type="ECO:0000256" key="5">
    <source>
        <dbReference type="ARBA" id="ARBA00023136"/>
    </source>
</evidence>
<dbReference type="KEGG" id="tbr:Tb11.v4.0040"/>
<comment type="subcellular location">
    <subcellularLocation>
        <location evidence="2">Cell membrane</location>
        <topology evidence="2">Lipid-anchor</topology>
        <topology evidence="2">GPI-anchor</topology>
    </subcellularLocation>
</comment>
<dbReference type="Gene3D" id="3.90.150.10">
    <property type="entry name" value="Variant Surface Glycoprotein, subunit A domain 1"/>
    <property type="match status" value="1"/>
</dbReference>
<organism evidence="10 11">
    <name type="scientific">Trypanosoma brucei brucei (strain 927/4 GUTat10.1)</name>
    <dbReference type="NCBI Taxonomy" id="185431"/>
    <lineage>
        <taxon>Eukaryota</taxon>
        <taxon>Discoba</taxon>
        <taxon>Euglenozoa</taxon>
        <taxon>Kinetoplastea</taxon>
        <taxon>Metakinetoplastina</taxon>
        <taxon>Trypanosomatida</taxon>
        <taxon>Trypanosomatidae</taxon>
        <taxon>Trypanosoma</taxon>
    </lineage>
</organism>